<proteinExistence type="predicted"/>
<evidence type="ECO:0000256" key="1">
    <source>
        <dbReference type="SAM" id="MobiDB-lite"/>
    </source>
</evidence>
<feature type="compositionally biased region" description="Polar residues" evidence="1">
    <location>
        <begin position="27"/>
        <end position="39"/>
    </location>
</feature>
<dbReference type="BioCyc" id="CBUR1055526:G10QW-1913-MONOMER"/>
<feature type="chain" id="PRO_5003465293" description="Transmembrane protein" evidence="2">
    <location>
        <begin position="22"/>
        <end position="172"/>
    </location>
</feature>
<dbReference type="STRING" id="1055526.BKIR_c91_2746"/>
<sequence>MKPHLCAAAAVLAAASLGAFAQPAQKVVQSEPQSATQKMSPEEAAGLPDLKSINHPPANVSSKVEISPPRTPSYHEFSTNGTEITEYRDKGKPVEIDVRSNFGTRYQMSAPADTSPQVRDNGKASTRLPSINLHYRSRKMLRTRLSRAGRVLAARRLSACTAVHRPAAGRPT</sequence>
<feature type="signal peptide" evidence="2">
    <location>
        <begin position="1"/>
        <end position="21"/>
    </location>
</feature>
<dbReference type="HOGENOM" id="CLU_132519_0_0_4"/>
<evidence type="ECO:0000256" key="2">
    <source>
        <dbReference type="SAM" id="SignalP"/>
    </source>
</evidence>
<evidence type="ECO:0000313" key="4">
    <source>
        <dbReference type="Proteomes" id="UP000003511"/>
    </source>
</evidence>
<comment type="caution">
    <text evidence="3">The sequence shown here is derived from an EMBL/GenBank/DDBJ whole genome shotgun (WGS) entry which is preliminary data.</text>
</comment>
<evidence type="ECO:0008006" key="5">
    <source>
        <dbReference type="Google" id="ProtNLM"/>
    </source>
</evidence>
<keyword evidence="4" id="KW-1185">Reference proteome</keyword>
<accession>G4MJF4</accession>
<organism evidence="3 4">
    <name type="scientific">Candidatus Paraburkholderia kirkii UZHbot1</name>
    <dbReference type="NCBI Taxonomy" id="1055526"/>
    <lineage>
        <taxon>Bacteria</taxon>
        <taxon>Pseudomonadati</taxon>
        <taxon>Pseudomonadota</taxon>
        <taxon>Betaproteobacteria</taxon>
        <taxon>Burkholderiales</taxon>
        <taxon>Burkholderiaceae</taxon>
        <taxon>Paraburkholderia</taxon>
    </lineage>
</organism>
<dbReference type="Proteomes" id="UP000003511">
    <property type="component" value="Unassembled WGS sequence"/>
</dbReference>
<keyword evidence="2" id="KW-0732">Signal</keyword>
<gene>
    <name evidence="3" type="ORF">BKIR_c91_2746</name>
</gene>
<evidence type="ECO:0000313" key="3">
    <source>
        <dbReference type="EMBL" id="CCD41283.1"/>
    </source>
</evidence>
<reference evidence="3 4" key="1">
    <citation type="submission" date="2011-09" db="EMBL/GenBank/DDBJ databases">
        <authorList>
            <person name="Carlier A."/>
        </authorList>
    </citation>
    <scope>NUCLEOTIDE SEQUENCE [LARGE SCALE GENOMIC DNA]</scope>
    <source>
        <strain evidence="3 4">UZHbot1</strain>
    </source>
</reference>
<feature type="region of interest" description="Disordered" evidence="1">
    <location>
        <begin position="105"/>
        <end position="125"/>
    </location>
</feature>
<feature type="region of interest" description="Disordered" evidence="1">
    <location>
        <begin position="26"/>
        <end position="92"/>
    </location>
</feature>
<reference evidence="3 4" key="2">
    <citation type="submission" date="2011-10" db="EMBL/GenBank/DDBJ databases">
        <title>Draft genome sequence of Candidatus Burkholderia kirkii.</title>
        <authorList>
            <person name="Carlier A.L."/>
            <person name="Eberl L."/>
        </authorList>
    </citation>
    <scope>NUCLEOTIDE SEQUENCE [LARGE SCALE GENOMIC DNA]</scope>
    <source>
        <strain evidence="3 4">UZHbot1</strain>
    </source>
</reference>
<dbReference type="EMBL" id="CAFE01000279">
    <property type="protein sequence ID" value="CCD41283.1"/>
    <property type="molecule type" value="Genomic_DNA"/>
</dbReference>
<protein>
    <recommendedName>
        <fullName evidence="5">Transmembrane protein</fullName>
    </recommendedName>
</protein>
<name>G4MJF4_9BURK</name>
<dbReference type="AlphaFoldDB" id="G4MJF4"/>